<evidence type="ECO:0000256" key="1">
    <source>
        <dbReference type="SAM" id="SignalP"/>
    </source>
</evidence>
<keyword evidence="1" id="KW-0732">Signal</keyword>
<reference evidence="3" key="1">
    <citation type="journal article" date="2019" name="J. Bacteriol.">
        <title>A Mutagenic Screen Identifies a TonB-Dependent Receptor Required for the Lanthanide Metal Switch in the Type I Methanotroph 'Methylotuvimicrobium buryatense' 5GB1C.</title>
        <authorList>
            <person name="Groom J.D."/>
            <person name="Ford S.M."/>
            <person name="Pesesky M.W."/>
            <person name="Lidstrom M.E."/>
        </authorList>
    </citation>
    <scope>NUCLEOTIDE SEQUENCE [LARGE SCALE GENOMIC DNA]</scope>
    <source>
        <strain evidence="3">5GB1C</strain>
    </source>
</reference>
<dbReference type="KEGG" id="mbur:EQU24_07280"/>
<dbReference type="EMBL" id="CP035467">
    <property type="protein sequence ID" value="QCW82073.1"/>
    <property type="molecule type" value="Genomic_DNA"/>
</dbReference>
<keyword evidence="3" id="KW-1185">Reference proteome</keyword>
<organism evidence="2 3">
    <name type="scientific">Methylotuvimicrobium buryatense</name>
    <name type="common">Methylomicrobium buryatense</name>
    <dbReference type="NCBI Taxonomy" id="95641"/>
    <lineage>
        <taxon>Bacteria</taxon>
        <taxon>Pseudomonadati</taxon>
        <taxon>Pseudomonadota</taxon>
        <taxon>Gammaproteobacteria</taxon>
        <taxon>Methylococcales</taxon>
        <taxon>Methylococcaceae</taxon>
        <taxon>Methylotuvimicrobium</taxon>
    </lineage>
</organism>
<dbReference type="Pfam" id="PF10972">
    <property type="entry name" value="CsiV"/>
    <property type="match status" value="1"/>
</dbReference>
<evidence type="ECO:0000313" key="3">
    <source>
        <dbReference type="Proteomes" id="UP000305881"/>
    </source>
</evidence>
<gene>
    <name evidence="2" type="ORF">EQU24_07280</name>
</gene>
<accession>A0A4P9UNJ8</accession>
<proteinExistence type="predicted"/>
<protein>
    <recommendedName>
        <fullName evidence="4">Peptidoglycan-binding protein CsiV</fullName>
    </recommendedName>
</protein>
<dbReference type="RefSeq" id="WP_083877839.1">
    <property type="nucleotide sequence ID" value="NZ_CP035467.1"/>
</dbReference>
<dbReference type="STRING" id="675511.GCA_000341735_01566"/>
<feature type="chain" id="PRO_5020930078" description="Peptidoglycan-binding protein CsiV" evidence="1">
    <location>
        <begin position="27"/>
        <end position="180"/>
    </location>
</feature>
<evidence type="ECO:0000313" key="2">
    <source>
        <dbReference type="EMBL" id="QCW82073.1"/>
    </source>
</evidence>
<dbReference type="InterPro" id="IPR021241">
    <property type="entry name" value="CsiV"/>
</dbReference>
<sequence length="180" mass="21014">MMKNKKNAFRVVWFVLLIWRTSFASAEDRFQVELIVFAQDMATTELFDQTRSEIQWPSQVVEVSALAQAATEQKSLSHVYATLSRSSTYQPIDHYAWFQVINEDSAGDAVRIQDAANVLDGFFQLERGDFLTVTLDLEYQPDPERFFRMSEARRIKFNEEHYFDHPKFGAILKVKMKGER</sequence>
<dbReference type="Proteomes" id="UP000305881">
    <property type="component" value="Chromosome"/>
</dbReference>
<dbReference type="AlphaFoldDB" id="A0A4P9UNJ8"/>
<evidence type="ECO:0008006" key="4">
    <source>
        <dbReference type="Google" id="ProtNLM"/>
    </source>
</evidence>
<dbReference type="OrthoDB" id="5566524at2"/>
<feature type="signal peptide" evidence="1">
    <location>
        <begin position="1"/>
        <end position="26"/>
    </location>
</feature>
<name>A0A4P9UNJ8_METBY</name>